<comment type="catalytic activity">
    <reaction evidence="14 15">
        <text>DNA(n) + a 2'-deoxyribonucleoside 5'-triphosphate = DNA(n+1) + diphosphate</text>
        <dbReference type="Rhea" id="RHEA:22508"/>
        <dbReference type="Rhea" id="RHEA-COMP:17339"/>
        <dbReference type="Rhea" id="RHEA-COMP:17340"/>
        <dbReference type="ChEBI" id="CHEBI:33019"/>
        <dbReference type="ChEBI" id="CHEBI:61560"/>
        <dbReference type="ChEBI" id="CHEBI:173112"/>
        <dbReference type="EC" id="2.7.7.7"/>
    </reaction>
</comment>
<dbReference type="Pfam" id="PF00817">
    <property type="entry name" value="IMS"/>
    <property type="match status" value="1"/>
</dbReference>
<dbReference type="InterPro" id="IPR022880">
    <property type="entry name" value="DNApol_IV"/>
</dbReference>
<dbReference type="GO" id="GO:0009432">
    <property type="term" value="P:SOS response"/>
    <property type="evidence" value="ECO:0007669"/>
    <property type="project" value="TreeGrafter"/>
</dbReference>
<comment type="subcellular location">
    <subcellularLocation>
        <location evidence="1 15">Cytoplasm</location>
    </subcellularLocation>
</comment>
<organism evidence="17 18">
    <name type="scientific">Candidatus Gallitreponema excrementavium</name>
    <dbReference type="NCBI Taxonomy" id="2840840"/>
    <lineage>
        <taxon>Bacteria</taxon>
        <taxon>Pseudomonadati</taxon>
        <taxon>Spirochaetota</taxon>
        <taxon>Spirochaetia</taxon>
        <taxon>Spirochaetales</taxon>
        <taxon>Candidatus Gallitreponema</taxon>
    </lineage>
</organism>
<evidence type="ECO:0000313" key="18">
    <source>
        <dbReference type="Proteomes" id="UP000823638"/>
    </source>
</evidence>
<dbReference type="GO" id="GO:0000287">
    <property type="term" value="F:magnesium ion binding"/>
    <property type="evidence" value="ECO:0007669"/>
    <property type="project" value="UniProtKB-UniRule"/>
</dbReference>
<dbReference type="HAMAP" id="MF_01113">
    <property type="entry name" value="DNApol_IV"/>
    <property type="match status" value="1"/>
</dbReference>
<dbReference type="GO" id="GO:0006281">
    <property type="term" value="P:DNA repair"/>
    <property type="evidence" value="ECO:0007669"/>
    <property type="project" value="UniProtKB-UniRule"/>
</dbReference>
<dbReference type="InterPro" id="IPR043128">
    <property type="entry name" value="Rev_trsase/Diguanyl_cyclase"/>
</dbReference>
<evidence type="ECO:0000259" key="16">
    <source>
        <dbReference type="PROSITE" id="PS50173"/>
    </source>
</evidence>
<keyword evidence="12 15" id="KW-0238">DNA-binding</keyword>
<dbReference type="GO" id="GO:0005829">
    <property type="term" value="C:cytosol"/>
    <property type="evidence" value="ECO:0007669"/>
    <property type="project" value="TreeGrafter"/>
</dbReference>
<dbReference type="Gene3D" id="3.30.1490.100">
    <property type="entry name" value="DNA polymerase, Y-family, little finger domain"/>
    <property type="match status" value="1"/>
</dbReference>
<comment type="function">
    <text evidence="15">Poorly processive, error-prone DNA polymerase involved in untargeted mutagenesis. Copies undamaged DNA at stalled replication forks, which arise in vivo from mismatched or misaligned primer ends. These misaligned primers can be extended by PolIV. Exhibits no 3'-5' exonuclease (proofreading) activity. May be involved in translesional synthesis, in conjunction with the beta clamp from PolIII.</text>
</comment>
<keyword evidence="9 15" id="KW-0227">DNA damage</keyword>
<evidence type="ECO:0000256" key="2">
    <source>
        <dbReference type="ARBA" id="ARBA00010945"/>
    </source>
</evidence>
<keyword evidence="6 15" id="KW-0548">Nucleotidyltransferase</keyword>
<dbReference type="InterPro" id="IPR043502">
    <property type="entry name" value="DNA/RNA_pol_sf"/>
</dbReference>
<feature type="domain" description="UmuC" evidence="16">
    <location>
        <begin position="7"/>
        <end position="187"/>
    </location>
</feature>
<keyword evidence="4 15" id="KW-0963">Cytoplasm</keyword>
<keyword evidence="3 15" id="KW-0515">Mutator protein</keyword>
<dbReference type="GO" id="GO:0042276">
    <property type="term" value="P:error-prone translesion synthesis"/>
    <property type="evidence" value="ECO:0007669"/>
    <property type="project" value="TreeGrafter"/>
</dbReference>
<dbReference type="FunFam" id="3.40.1170.60:FF:000001">
    <property type="entry name" value="DNA polymerase IV"/>
    <property type="match status" value="1"/>
</dbReference>
<name>A0A9D9N1J4_9SPIR</name>
<dbReference type="PROSITE" id="PS50173">
    <property type="entry name" value="UMUC"/>
    <property type="match status" value="1"/>
</dbReference>
<feature type="site" description="Substrate discrimination" evidence="15">
    <location>
        <position position="16"/>
    </location>
</feature>
<comment type="subunit">
    <text evidence="15">Monomer.</text>
</comment>
<dbReference type="PANTHER" id="PTHR11076:SF33">
    <property type="entry name" value="DNA POLYMERASE KAPPA"/>
    <property type="match status" value="1"/>
</dbReference>
<dbReference type="InterPro" id="IPR024728">
    <property type="entry name" value="PolY_HhH_motif"/>
</dbReference>
<keyword evidence="13 15" id="KW-0234">DNA repair</keyword>
<dbReference type="InterPro" id="IPR001126">
    <property type="entry name" value="UmuC"/>
</dbReference>
<proteinExistence type="inferred from homology"/>
<evidence type="ECO:0000256" key="7">
    <source>
        <dbReference type="ARBA" id="ARBA00022705"/>
    </source>
</evidence>
<dbReference type="SUPFAM" id="SSF56672">
    <property type="entry name" value="DNA/RNA polymerases"/>
    <property type="match status" value="1"/>
</dbReference>
<keyword evidence="10 15" id="KW-0460">Magnesium</keyword>
<evidence type="ECO:0000256" key="10">
    <source>
        <dbReference type="ARBA" id="ARBA00022842"/>
    </source>
</evidence>
<dbReference type="GO" id="GO:0003887">
    <property type="term" value="F:DNA-directed DNA polymerase activity"/>
    <property type="evidence" value="ECO:0007669"/>
    <property type="project" value="UniProtKB-UniRule"/>
</dbReference>
<keyword evidence="7 15" id="KW-0235">DNA replication</keyword>
<evidence type="ECO:0000256" key="12">
    <source>
        <dbReference type="ARBA" id="ARBA00023125"/>
    </source>
</evidence>
<comment type="cofactor">
    <cofactor evidence="15">
        <name>Mg(2+)</name>
        <dbReference type="ChEBI" id="CHEBI:18420"/>
    </cofactor>
    <text evidence="15">Binds 2 magnesium ions per subunit.</text>
</comment>
<keyword evidence="11 15" id="KW-0239">DNA-directed DNA polymerase</keyword>
<protein>
    <recommendedName>
        <fullName evidence="15">DNA polymerase IV</fullName>
        <shortName evidence="15">Pol IV</shortName>
        <ecNumber evidence="15">2.7.7.7</ecNumber>
    </recommendedName>
</protein>
<evidence type="ECO:0000256" key="13">
    <source>
        <dbReference type="ARBA" id="ARBA00023204"/>
    </source>
</evidence>
<accession>A0A9D9N1J4</accession>
<reference evidence="17" key="1">
    <citation type="submission" date="2020-10" db="EMBL/GenBank/DDBJ databases">
        <authorList>
            <person name="Gilroy R."/>
        </authorList>
    </citation>
    <scope>NUCLEOTIDE SEQUENCE</scope>
    <source>
        <strain evidence="17">10532</strain>
    </source>
</reference>
<gene>
    <name evidence="15 17" type="primary">dinB</name>
    <name evidence="17" type="ORF">IAA81_00980</name>
</gene>
<sequence length="1967" mass="222807">MNDKKIFFHVDIDAFFASVHQIENPDLKGLPVIVGHEALRGVVSTCSYEARKYGVHSAMPVMKAKQLCPQGIFISPDFELYLGYSKKVMSILRDFGPEIQQISIDEAFVNMSGTEKLLGKPEYSARKLKEIIKKETGLTVSIGIAENKYLAKIASDYNKPDGLTVIPPGEALSFIKSLPLKKLWGIGPKTLEKLRRTGITETTQVLELSKETLKKIAGNHGGEFIYSCVRGIDPGICSEQTDSKSISTEHTFGVSEQRCDYLESMLLEMANELRFRLLNEQEQSRTLCIKIRYDDFKTETIQTTRQEPFLTIPEVFSEAKQLFYKKWNGQPLRLLGLGFHNIEKAQEYSQNLFPDEKTEKQIKLEKALAKIQNKYKNGIKNARFLILILFLTVSFFLNKKVYCEEFPVFSRNVFNWQFGDKEVELNAGGTWDIGWTDFGMNFSSLENSKTFGFLPGVLTQDVDLSLNLEMDSHWFFNGYFSKSFSRNFFSAGYKNTDKTHNNIIDEITIGNLAGNIPLEFNSINLNDNENKLSIAGKFSKNNVDVYSLINIASENIQEKIFSGYNEISDSLLSISEWISGRWFIIPADGTTLGKINSIKIFVETDDGIYNGSDGRKYKLLGNSEFIFIKNQGIISLKKNYTGKITVSFYDEKGNHLAFNDSQIITDTVSFFSETGIDILPYLISDENKTVEIDSESTYVIRSINNFNVMEICSRYYIPGNISINSDLDQKIKLVYKTTKEELKDYSIRTDKESFSVSEFSYFEVYTGNSGNYYTPSGRFPLVKLSTSTGKEFFPNPGLIYIPPGKIITEENLCLGFEYTLPADTGTSGEIFVDYNINPETIRVYRGSLKTTEYDFDESTGILTLGTPPNSTEIIRVTYQKKDSNTSSIFSSDSITKFQAVSAVNWNIFPGLNMSFAGKIQWPLSGKKYSDGNTLNQGDITGSGKITYSGKGVKITNETFGKISFEDTTGLYRIMGFDKEGKIHYLKYDWLYSLPRNTEFNISGTMFSAENLIYPVYRKTLSLDSYGNVKADSTGTIAEGQKGPYTTGYSDNSGMVMNLEWLTKDYYPEGITEPWTGGILNWEESSLVTNGSTVNLIMNLQPTELFSGIFSAEEDICDIYIQFGVPGNLKDYPEFPEKTEEGDFFPAEETNMVTWKISGEDTTAGVTKGISTKENDLGKWQNIEIFLTEEQKVRIGNNTAIRIIVKPRVKGNQWASCKLQIREIMTSGMPFMISGGLKAAINKDPLYGSENSLENGSWGKTISSLNDDSNSVLEIQYTRTLSSLNPIEQGENSLSAYIEPVDGNYYKNFSFYIFFDGIPESGDKITISLGTGGSDSKEKIKITIPVIGIESHITPRQWAKISADLINKKIYFNGKNIPEARIISGNDKIFSFVKIQFETGAEEFRIFIDELHLENSIPLSQIGNYNTISFSRVWDSKISPLELNFDIDSFLSNTFLNGTNAFEARGDINSELKFLNLSLKINTTLSNSTEKVMEYGSHELNTDFRYVNFHEIYNFNGSTNGYYRSTGTEIEIPGSGLNISAKLDSEKWGYLKKQDIDTSLFFSKGPYYLTAEYSISEKFNKEKTGEDYFSYYKNSWSDYNAGDGSLFRNQKFYAKTGLDFSTIDFFITGETGIQNEILQSNSNKEYYRFAGTIPFIINDNIITLSSERNFYREIRNRPSSRKGDFISLKELFSQTRDFLGLPPFGFFSEKSEKVYKPKNSDVSRQEGKDIYKIKWERSLEASWIDLILPQSTSFSLKTTGSTTETDYNKILDIEGETTFFALNIFGNYGAYPVFNWYREEQLYNFLRVTTSIQEGEVTWNGIMNNELILIFNDNLKSGITNYLSFTDYSIFDRFEISTEIRGGSSFISSLIPVFLSKKTKSKNFFYSALSKKPEIIRTETAGCNFYKNTDQDSLTTERTTGFTFEHKLETVYEEAITLYFKVNLEINISPEKILTGNVTSGFGGKISF</sequence>
<evidence type="ECO:0000256" key="11">
    <source>
        <dbReference type="ARBA" id="ARBA00022932"/>
    </source>
</evidence>
<dbReference type="Gene3D" id="1.10.150.20">
    <property type="entry name" value="5' to 3' exonuclease, C-terminal subdomain"/>
    <property type="match status" value="1"/>
</dbReference>
<feature type="binding site" evidence="15">
    <location>
        <position position="105"/>
    </location>
    <ligand>
        <name>Mg(2+)</name>
        <dbReference type="ChEBI" id="CHEBI:18420"/>
    </ligand>
</feature>
<comment type="caution">
    <text evidence="17">The sequence shown here is derived from an EMBL/GenBank/DDBJ whole genome shotgun (WGS) entry which is preliminary data.</text>
</comment>
<comment type="similarity">
    <text evidence="2 15">Belongs to the DNA polymerase type-Y family.</text>
</comment>
<evidence type="ECO:0000256" key="3">
    <source>
        <dbReference type="ARBA" id="ARBA00022457"/>
    </source>
</evidence>
<evidence type="ECO:0000256" key="4">
    <source>
        <dbReference type="ARBA" id="ARBA00022490"/>
    </source>
</evidence>
<dbReference type="Gene3D" id="3.30.70.270">
    <property type="match status" value="1"/>
</dbReference>
<dbReference type="Proteomes" id="UP000823638">
    <property type="component" value="Unassembled WGS sequence"/>
</dbReference>
<dbReference type="NCBIfam" id="NF002677">
    <property type="entry name" value="PRK02406.1"/>
    <property type="match status" value="1"/>
</dbReference>
<dbReference type="PANTHER" id="PTHR11076">
    <property type="entry name" value="DNA REPAIR POLYMERASE UMUC / TRANSFERASE FAMILY MEMBER"/>
    <property type="match status" value="1"/>
</dbReference>
<dbReference type="EC" id="2.7.7.7" evidence="15"/>
<dbReference type="GO" id="GO:0006261">
    <property type="term" value="P:DNA-templated DNA replication"/>
    <property type="evidence" value="ECO:0007669"/>
    <property type="project" value="UniProtKB-UniRule"/>
</dbReference>
<dbReference type="Pfam" id="PF11799">
    <property type="entry name" value="IMS_C"/>
    <property type="match status" value="1"/>
</dbReference>
<dbReference type="Pfam" id="PF11798">
    <property type="entry name" value="IMS_HHH"/>
    <property type="match status" value="1"/>
</dbReference>
<evidence type="ECO:0000256" key="1">
    <source>
        <dbReference type="ARBA" id="ARBA00004496"/>
    </source>
</evidence>
<evidence type="ECO:0000313" key="17">
    <source>
        <dbReference type="EMBL" id="MBO8456785.1"/>
    </source>
</evidence>
<dbReference type="InterPro" id="IPR050116">
    <property type="entry name" value="DNA_polymerase-Y"/>
</dbReference>
<keyword evidence="5 15" id="KW-0808">Transferase</keyword>
<dbReference type="InterPro" id="IPR017961">
    <property type="entry name" value="DNA_pol_Y-fam_little_finger"/>
</dbReference>
<evidence type="ECO:0000256" key="14">
    <source>
        <dbReference type="ARBA" id="ARBA00049244"/>
    </source>
</evidence>
<evidence type="ECO:0000256" key="5">
    <source>
        <dbReference type="ARBA" id="ARBA00022679"/>
    </source>
</evidence>
<dbReference type="EMBL" id="JADIMM010000018">
    <property type="protein sequence ID" value="MBO8456785.1"/>
    <property type="molecule type" value="Genomic_DNA"/>
</dbReference>
<feature type="active site" evidence="15">
    <location>
        <position position="106"/>
    </location>
</feature>
<evidence type="ECO:0000256" key="15">
    <source>
        <dbReference type="HAMAP-Rule" id="MF_01113"/>
    </source>
</evidence>
<dbReference type="InterPro" id="IPR036775">
    <property type="entry name" value="DNA_pol_Y-fam_lit_finger_sf"/>
</dbReference>
<evidence type="ECO:0000256" key="6">
    <source>
        <dbReference type="ARBA" id="ARBA00022695"/>
    </source>
</evidence>
<evidence type="ECO:0000256" key="8">
    <source>
        <dbReference type="ARBA" id="ARBA00022723"/>
    </source>
</evidence>
<keyword evidence="8 15" id="KW-0479">Metal-binding</keyword>
<reference evidence="17" key="2">
    <citation type="journal article" date="2021" name="PeerJ">
        <title>Extensive microbial diversity within the chicken gut microbiome revealed by metagenomics and culture.</title>
        <authorList>
            <person name="Gilroy R."/>
            <person name="Ravi A."/>
            <person name="Getino M."/>
            <person name="Pursley I."/>
            <person name="Horton D.L."/>
            <person name="Alikhan N.F."/>
            <person name="Baker D."/>
            <person name="Gharbi K."/>
            <person name="Hall N."/>
            <person name="Watson M."/>
            <person name="Adriaenssens E.M."/>
            <person name="Foster-Nyarko E."/>
            <person name="Jarju S."/>
            <person name="Secka A."/>
            <person name="Antonio M."/>
            <person name="Oren A."/>
            <person name="Chaudhuri R.R."/>
            <person name="La Ragione R."/>
            <person name="Hildebrand F."/>
            <person name="Pallen M.J."/>
        </authorList>
    </citation>
    <scope>NUCLEOTIDE SEQUENCE</scope>
    <source>
        <strain evidence="17">10532</strain>
    </source>
</reference>
<feature type="binding site" evidence="15">
    <location>
        <position position="11"/>
    </location>
    <ligand>
        <name>Mg(2+)</name>
        <dbReference type="ChEBI" id="CHEBI:18420"/>
    </ligand>
</feature>
<dbReference type="GO" id="GO:0003684">
    <property type="term" value="F:damaged DNA binding"/>
    <property type="evidence" value="ECO:0007669"/>
    <property type="project" value="InterPro"/>
</dbReference>
<dbReference type="CDD" id="cd03586">
    <property type="entry name" value="PolY_Pol_IV_kappa"/>
    <property type="match status" value="1"/>
</dbReference>
<dbReference type="SUPFAM" id="SSF100879">
    <property type="entry name" value="Lesion bypass DNA polymerase (Y-family), little finger domain"/>
    <property type="match status" value="1"/>
</dbReference>
<evidence type="ECO:0000256" key="9">
    <source>
        <dbReference type="ARBA" id="ARBA00022763"/>
    </source>
</evidence>
<dbReference type="Gene3D" id="3.40.1170.60">
    <property type="match status" value="1"/>
</dbReference>